<dbReference type="Gene3D" id="3.40.50.720">
    <property type="entry name" value="NAD(P)-binding Rossmann-like Domain"/>
    <property type="match status" value="1"/>
</dbReference>
<dbReference type="InterPro" id="IPR016040">
    <property type="entry name" value="NAD(P)-bd_dom"/>
</dbReference>
<organism evidence="2 3">
    <name type="scientific">Psychrobacillus soli</name>
    <dbReference type="NCBI Taxonomy" id="1543965"/>
    <lineage>
        <taxon>Bacteria</taxon>
        <taxon>Bacillati</taxon>
        <taxon>Bacillota</taxon>
        <taxon>Bacilli</taxon>
        <taxon>Bacillales</taxon>
        <taxon>Bacillaceae</taxon>
        <taxon>Psychrobacillus</taxon>
    </lineage>
</organism>
<reference evidence="2 3" key="1">
    <citation type="submission" date="2019-05" db="EMBL/GenBank/DDBJ databases">
        <title>Psychrobacillus vulpis sp. nov., a new species isolated from feces of a red fox that inhabits in The Tablas de Daimiel Natural Park, Albacete, Spain.</title>
        <authorList>
            <person name="Rodriguez M."/>
            <person name="Reina J.C."/>
            <person name="Bejar V."/>
            <person name="Llamas I."/>
        </authorList>
    </citation>
    <scope>NUCLEOTIDE SEQUENCE [LARGE SCALE GENOMIC DNA]</scope>
    <source>
        <strain evidence="2 3">NHI-2</strain>
    </source>
</reference>
<dbReference type="RefSeq" id="WP_142605389.1">
    <property type="nucleotide sequence ID" value="NZ_VDGG01000004.1"/>
</dbReference>
<evidence type="ECO:0000313" key="2">
    <source>
        <dbReference type="EMBL" id="TQR18154.1"/>
    </source>
</evidence>
<sequence length="55" mass="6403">MKTVLITGQSGSYLTYLLLKKGYKFYGLVRRASKSIMVNIEFIKNQVEWMKIISI</sequence>
<dbReference type="InterPro" id="IPR036291">
    <property type="entry name" value="NAD(P)-bd_dom_sf"/>
</dbReference>
<protein>
    <recommendedName>
        <fullName evidence="1">NAD(P)-binding domain-containing protein</fullName>
    </recommendedName>
</protein>
<dbReference type="SUPFAM" id="SSF51735">
    <property type="entry name" value="NAD(P)-binding Rossmann-fold domains"/>
    <property type="match status" value="1"/>
</dbReference>
<dbReference type="Pfam" id="PF16363">
    <property type="entry name" value="GDP_Man_Dehyd"/>
    <property type="match status" value="1"/>
</dbReference>
<name>A0A544TL27_9BACI</name>
<dbReference type="EMBL" id="VDGG01000004">
    <property type="protein sequence ID" value="TQR18154.1"/>
    <property type="molecule type" value="Genomic_DNA"/>
</dbReference>
<gene>
    <name evidence="2" type="ORF">FG383_03110</name>
</gene>
<evidence type="ECO:0000259" key="1">
    <source>
        <dbReference type="Pfam" id="PF16363"/>
    </source>
</evidence>
<dbReference type="Proteomes" id="UP000318937">
    <property type="component" value="Unassembled WGS sequence"/>
</dbReference>
<dbReference type="AlphaFoldDB" id="A0A544TL27"/>
<keyword evidence="3" id="KW-1185">Reference proteome</keyword>
<comment type="caution">
    <text evidence="2">The sequence shown here is derived from an EMBL/GenBank/DDBJ whole genome shotgun (WGS) entry which is preliminary data.</text>
</comment>
<evidence type="ECO:0000313" key="3">
    <source>
        <dbReference type="Proteomes" id="UP000318937"/>
    </source>
</evidence>
<feature type="domain" description="NAD(P)-binding" evidence="1">
    <location>
        <begin position="6"/>
        <end position="46"/>
    </location>
</feature>
<proteinExistence type="predicted"/>
<accession>A0A544TL27</accession>